<dbReference type="EMBL" id="CP124733">
    <property type="protein sequence ID" value="WHA40443.1"/>
    <property type="molecule type" value="Genomic_DNA"/>
</dbReference>
<evidence type="ECO:0000256" key="16">
    <source>
        <dbReference type="RuleBase" id="RU362081"/>
    </source>
</evidence>
<dbReference type="NCBIfam" id="TIGR01494">
    <property type="entry name" value="ATPase_P-type"/>
    <property type="match status" value="1"/>
</dbReference>
<evidence type="ECO:0000256" key="12">
    <source>
        <dbReference type="ARBA" id="ARBA00023008"/>
    </source>
</evidence>
<comment type="subcellular location">
    <subcellularLocation>
        <location evidence="16">Cell membrane</location>
    </subcellularLocation>
    <subcellularLocation>
        <location evidence="1">Endomembrane system</location>
        <topology evidence="1">Multi-pass membrane protein</topology>
    </subcellularLocation>
</comment>
<evidence type="ECO:0000256" key="6">
    <source>
        <dbReference type="ARBA" id="ARBA00022723"/>
    </source>
</evidence>
<evidence type="ECO:0000256" key="7">
    <source>
        <dbReference type="ARBA" id="ARBA00022741"/>
    </source>
</evidence>
<dbReference type="NCBIfam" id="TIGR01525">
    <property type="entry name" value="ATPase-IB_hvy"/>
    <property type="match status" value="1"/>
</dbReference>
<dbReference type="CDD" id="cd02094">
    <property type="entry name" value="P-type_ATPase_Cu-like"/>
    <property type="match status" value="1"/>
</dbReference>
<evidence type="ECO:0000313" key="19">
    <source>
        <dbReference type="Proteomes" id="UP000298664"/>
    </source>
</evidence>
<evidence type="ECO:0000256" key="10">
    <source>
        <dbReference type="ARBA" id="ARBA00022967"/>
    </source>
</evidence>
<dbReference type="PANTHER" id="PTHR43520">
    <property type="entry name" value="ATP7, ISOFORM B"/>
    <property type="match status" value="1"/>
</dbReference>
<dbReference type="FunFam" id="2.70.150.10:FF:000002">
    <property type="entry name" value="Copper-transporting ATPase 1, putative"/>
    <property type="match status" value="1"/>
</dbReference>
<dbReference type="InterPro" id="IPR036163">
    <property type="entry name" value="HMA_dom_sf"/>
</dbReference>
<dbReference type="Proteomes" id="UP000298664">
    <property type="component" value="Chromosome Circular"/>
</dbReference>
<dbReference type="Pfam" id="PF00403">
    <property type="entry name" value="HMA"/>
    <property type="match status" value="1"/>
</dbReference>
<protein>
    <recommendedName>
        <fullName evidence="3">P-type Cu(+) transporter</fullName>
        <ecNumber evidence="3">7.2.2.8</ecNumber>
    </recommendedName>
</protein>
<dbReference type="PANTHER" id="PTHR43520:SF8">
    <property type="entry name" value="P-TYPE CU(+) TRANSPORTER"/>
    <property type="match status" value="1"/>
</dbReference>
<dbReference type="SUPFAM" id="SSF81665">
    <property type="entry name" value="Calcium ATPase, transmembrane domain M"/>
    <property type="match status" value="1"/>
</dbReference>
<evidence type="ECO:0000259" key="17">
    <source>
        <dbReference type="PROSITE" id="PS50846"/>
    </source>
</evidence>
<keyword evidence="6 16" id="KW-0479">Metal-binding</keyword>
<dbReference type="GO" id="GO:0043682">
    <property type="term" value="F:P-type divalent copper transporter activity"/>
    <property type="evidence" value="ECO:0007669"/>
    <property type="project" value="TreeGrafter"/>
</dbReference>
<evidence type="ECO:0000256" key="4">
    <source>
        <dbReference type="ARBA" id="ARBA00022448"/>
    </source>
</evidence>
<dbReference type="NCBIfam" id="TIGR01512">
    <property type="entry name" value="ATPase-IB2_Cd"/>
    <property type="match status" value="1"/>
</dbReference>
<dbReference type="InterPro" id="IPR044492">
    <property type="entry name" value="P_typ_ATPase_HD_dom"/>
</dbReference>
<accession>A0AAF0H9T7</accession>
<evidence type="ECO:0000256" key="1">
    <source>
        <dbReference type="ARBA" id="ARBA00004127"/>
    </source>
</evidence>
<evidence type="ECO:0000256" key="8">
    <source>
        <dbReference type="ARBA" id="ARBA00022796"/>
    </source>
</evidence>
<feature type="transmembrane region" description="Helical" evidence="16">
    <location>
        <begin position="458"/>
        <end position="481"/>
    </location>
</feature>
<dbReference type="SFLD" id="SFLDF00027">
    <property type="entry name" value="p-type_atpase"/>
    <property type="match status" value="1"/>
</dbReference>
<evidence type="ECO:0000256" key="5">
    <source>
        <dbReference type="ARBA" id="ARBA00022692"/>
    </source>
</evidence>
<dbReference type="Gene3D" id="3.30.70.100">
    <property type="match status" value="1"/>
</dbReference>
<dbReference type="Gene3D" id="3.40.1110.10">
    <property type="entry name" value="Calcium-transporting ATPase, cytoplasmic domain N"/>
    <property type="match status" value="1"/>
</dbReference>
<dbReference type="InterPro" id="IPR023214">
    <property type="entry name" value="HAD_sf"/>
</dbReference>
<sequence>MNETVRTTHSPEPLSIPVEGMTCASCVRRVENAAAKVEGVAASSVNFATKKLTVEASDGFSAKTLAAAVKKIGYDVAPERHELFAEGVKSEADAEQLKAVLEAIATTLSAWVDAHGKVIVEGMGGRREREMLIKTARAAGFALSASRVQHDQVAHDHGGHHDMHQPSDEVRLKRDVIIAAILTAPLFLLEMGGHVYEPMHHWLMGVIAAQNLYYIYFALATAVIFGPGLRFLKSGFPALAHGAPEMNSLVALGVSAAYLYSLVTTFAPGLLPENARHVYYEAATVIVTLILIGRLLEARASGRTGDAIRKLASLQAKAARVERGGEVLEISPDEVTTGDIVLIRPGERLAVDGEVVEGRSYVDESMISGEPVPVEKVAGAHVVGGTINKTGAFKYRATKVGADTMLSQIIRLVEQAQGSKLPIQLLVDSVTALFVPVVIGIAVLTFIVWAIFGPQPAYTYALINAVAVLIIACPCAMGLATPTSIMVGTGRAAELGVLFRKGEALQQLRSANIVVVDKTGTVTKGRPELTDLVAADGFGKAEVLRLVAAVEGQSEHPIAEAIVRAAEEKMATPAGLAPPYVQNFESITGYGISAVVDGRKVDVGADRFMEKLGLSVAPFSETAQRLGDEGKSPLYVAIDGTLAAIIAVADPLKPSSIEAIKALKSMGIEVAMVTGDNKRTAQAIARQVGIEKVVAEVLPEGKVQAIHDLRGGGKVLAFVGEGINDAPALAEADIGIAIGTGTDVAIESADVVLVGGDLMGTVHAIEMSRATMRNIGQNLFWAFGYNVALIPLAAGALYPAFGITLSPMIGAGAMALSSVFVLGNALRLKTARVSGKAMP</sequence>
<keyword evidence="14 16" id="KW-0472">Membrane</keyword>
<dbReference type="InterPro" id="IPR023299">
    <property type="entry name" value="ATPase_P-typ_cyto_dom_N"/>
</dbReference>
<dbReference type="SUPFAM" id="SSF81653">
    <property type="entry name" value="Calcium ATPase, transduction domain A"/>
    <property type="match status" value="1"/>
</dbReference>
<dbReference type="SUPFAM" id="SSF55008">
    <property type="entry name" value="HMA, heavy metal-associated domain"/>
    <property type="match status" value="1"/>
</dbReference>
<feature type="transmembrane region" description="Helical" evidence="16">
    <location>
        <begin position="202"/>
        <end position="229"/>
    </location>
</feature>
<dbReference type="FunFam" id="3.40.50.1000:FF:000144">
    <property type="entry name" value="copper-transporting ATPase 1 isoform X2"/>
    <property type="match status" value="1"/>
</dbReference>
<evidence type="ECO:0000256" key="15">
    <source>
        <dbReference type="ARBA" id="ARBA00049289"/>
    </source>
</evidence>
<keyword evidence="9 16" id="KW-0067">ATP-binding</keyword>
<feature type="transmembrane region" description="Helical" evidence="16">
    <location>
        <begin position="430"/>
        <end position="452"/>
    </location>
</feature>
<dbReference type="InterPro" id="IPR023298">
    <property type="entry name" value="ATPase_P-typ_TM_dom_sf"/>
</dbReference>
<evidence type="ECO:0000256" key="13">
    <source>
        <dbReference type="ARBA" id="ARBA00023065"/>
    </source>
</evidence>
<comment type="catalytic activity">
    <reaction evidence="15">
        <text>Cu(+)(in) + ATP + H2O = Cu(+)(out) + ADP + phosphate + H(+)</text>
        <dbReference type="Rhea" id="RHEA:25792"/>
        <dbReference type="ChEBI" id="CHEBI:15377"/>
        <dbReference type="ChEBI" id="CHEBI:15378"/>
        <dbReference type="ChEBI" id="CHEBI:30616"/>
        <dbReference type="ChEBI" id="CHEBI:43474"/>
        <dbReference type="ChEBI" id="CHEBI:49552"/>
        <dbReference type="ChEBI" id="CHEBI:456216"/>
        <dbReference type="EC" id="7.2.2.8"/>
    </reaction>
</comment>
<dbReference type="InterPro" id="IPR001757">
    <property type="entry name" value="P_typ_ATPase"/>
</dbReference>
<dbReference type="GO" id="GO:0055070">
    <property type="term" value="P:copper ion homeostasis"/>
    <property type="evidence" value="ECO:0007669"/>
    <property type="project" value="TreeGrafter"/>
</dbReference>
<dbReference type="GO" id="GO:0012505">
    <property type="term" value="C:endomembrane system"/>
    <property type="evidence" value="ECO:0007669"/>
    <property type="project" value="UniProtKB-SubCell"/>
</dbReference>
<keyword evidence="13" id="KW-0406">Ion transport</keyword>
<keyword evidence="12" id="KW-0186">Copper</keyword>
<dbReference type="PRINTS" id="PR00943">
    <property type="entry name" value="CUATPASE"/>
</dbReference>
<dbReference type="GO" id="GO:0140581">
    <property type="term" value="F:P-type monovalent copper transporter activity"/>
    <property type="evidence" value="ECO:0007669"/>
    <property type="project" value="UniProtKB-EC"/>
</dbReference>
<evidence type="ECO:0000256" key="14">
    <source>
        <dbReference type="ARBA" id="ARBA00023136"/>
    </source>
</evidence>
<evidence type="ECO:0000256" key="9">
    <source>
        <dbReference type="ARBA" id="ARBA00022840"/>
    </source>
</evidence>
<dbReference type="RefSeq" id="WP_170980102.1">
    <property type="nucleotide sequence ID" value="NZ_CP124733.1"/>
</dbReference>
<dbReference type="EC" id="7.2.2.8" evidence="3"/>
<keyword evidence="4" id="KW-0813">Transport</keyword>
<dbReference type="GO" id="GO:0005886">
    <property type="term" value="C:plasma membrane"/>
    <property type="evidence" value="ECO:0007669"/>
    <property type="project" value="UniProtKB-SubCell"/>
</dbReference>
<dbReference type="PRINTS" id="PR00119">
    <property type="entry name" value="CATATPASE"/>
</dbReference>
<evidence type="ECO:0000313" key="18">
    <source>
        <dbReference type="EMBL" id="WHA40443.1"/>
    </source>
</evidence>
<dbReference type="InterPro" id="IPR036412">
    <property type="entry name" value="HAD-like_sf"/>
</dbReference>
<evidence type="ECO:0000256" key="11">
    <source>
        <dbReference type="ARBA" id="ARBA00022989"/>
    </source>
</evidence>
<keyword evidence="16" id="KW-1003">Cell membrane</keyword>
<dbReference type="GO" id="GO:0005524">
    <property type="term" value="F:ATP binding"/>
    <property type="evidence" value="ECO:0007669"/>
    <property type="project" value="UniProtKB-UniRule"/>
</dbReference>
<feature type="domain" description="HMA" evidence="17">
    <location>
        <begin position="12"/>
        <end position="77"/>
    </location>
</feature>
<evidence type="ECO:0000256" key="3">
    <source>
        <dbReference type="ARBA" id="ARBA00012517"/>
    </source>
</evidence>
<dbReference type="SFLD" id="SFLDS00003">
    <property type="entry name" value="Haloacid_Dehalogenase"/>
    <property type="match status" value="1"/>
</dbReference>
<keyword evidence="7 16" id="KW-0547">Nucleotide-binding</keyword>
<feature type="transmembrane region" description="Helical" evidence="16">
    <location>
        <begin position="807"/>
        <end position="826"/>
    </location>
</feature>
<dbReference type="InterPro" id="IPR027256">
    <property type="entry name" value="P-typ_ATPase_IB"/>
</dbReference>
<keyword evidence="5 16" id="KW-0812">Transmembrane</keyword>
<dbReference type="GO" id="GO:0016887">
    <property type="term" value="F:ATP hydrolysis activity"/>
    <property type="evidence" value="ECO:0007669"/>
    <property type="project" value="InterPro"/>
</dbReference>
<dbReference type="Pfam" id="PF00702">
    <property type="entry name" value="Hydrolase"/>
    <property type="match status" value="1"/>
</dbReference>
<dbReference type="Gene3D" id="2.70.150.10">
    <property type="entry name" value="Calcium-transporting ATPase, cytoplasmic transduction domain A"/>
    <property type="match status" value="1"/>
</dbReference>
<gene>
    <name evidence="18" type="ORF">CFBP5477_011460</name>
</gene>
<dbReference type="Gene3D" id="3.40.50.1000">
    <property type="entry name" value="HAD superfamily/HAD-like"/>
    <property type="match status" value="1"/>
</dbReference>
<dbReference type="InterPro" id="IPR059000">
    <property type="entry name" value="ATPase_P-type_domA"/>
</dbReference>
<dbReference type="InterPro" id="IPR018303">
    <property type="entry name" value="ATPase_P-typ_P_site"/>
</dbReference>
<keyword evidence="11 16" id="KW-1133">Transmembrane helix</keyword>
<organism evidence="18 19">
    <name type="scientific">Agrobacterium larrymoorei</name>
    <dbReference type="NCBI Taxonomy" id="160699"/>
    <lineage>
        <taxon>Bacteria</taxon>
        <taxon>Pseudomonadati</taxon>
        <taxon>Pseudomonadota</taxon>
        <taxon>Alphaproteobacteria</taxon>
        <taxon>Hyphomicrobiales</taxon>
        <taxon>Rhizobiaceae</taxon>
        <taxon>Rhizobium/Agrobacterium group</taxon>
        <taxon>Agrobacterium</taxon>
    </lineage>
</organism>
<keyword evidence="8" id="KW-0187">Copper transport</keyword>
<dbReference type="AlphaFoldDB" id="A0AAF0H9T7"/>
<dbReference type="Pfam" id="PF00122">
    <property type="entry name" value="E1-E2_ATPase"/>
    <property type="match status" value="1"/>
</dbReference>
<dbReference type="CDD" id="cd00371">
    <property type="entry name" value="HMA"/>
    <property type="match status" value="1"/>
</dbReference>
<feature type="transmembrane region" description="Helical" evidence="16">
    <location>
        <begin position="779"/>
        <end position="801"/>
    </location>
</feature>
<proteinExistence type="inferred from homology"/>
<feature type="transmembrane region" description="Helical" evidence="16">
    <location>
        <begin position="249"/>
        <end position="271"/>
    </location>
</feature>
<dbReference type="PROSITE" id="PS50846">
    <property type="entry name" value="HMA_2"/>
    <property type="match status" value="1"/>
</dbReference>
<evidence type="ECO:0000256" key="2">
    <source>
        <dbReference type="ARBA" id="ARBA00006024"/>
    </source>
</evidence>
<reference evidence="18" key="1">
    <citation type="submission" date="2023-05" db="EMBL/GenBank/DDBJ databases">
        <title>Complete genome sequence of Agrobacterium larrymoorei CFBP5477.</title>
        <authorList>
            <person name="Yen H.-C."/>
            <person name="Chou L."/>
            <person name="Lin Y.-C."/>
            <person name="Lai E.-M."/>
            <person name="Kuo C.-H."/>
        </authorList>
    </citation>
    <scope>NUCLEOTIDE SEQUENCE</scope>
    <source>
        <strain evidence="18">CFBP5477</strain>
    </source>
</reference>
<keyword evidence="10" id="KW-1278">Translocase</keyword>
<name>A0AAF0H9T7_9HYPH</name>
<dbReference type="InterPro" id="IPR006121">
    <property type="entry name" value="HMA_dom"/>
</dbReference>
<dbReference type="GO" id="GO:0005507">
    <property type="term" value="F:copper ion binding"/>
    <property type="evidence" value="ECO:0007669"/>
    <property type="project" value="TreeGrafter"/>
</dbReference>
<dbReference type="PROSITE" id="PS00154">
    <property type="entry name" value="ATPASE_E1_E2"/>
    <property type="match status" value="1"/>
</dbReference>
<dbReference type="InterPro" id="IPR008250">
    <property type="entry name" value="ATPase_P-typ_transduc_dom_A_sf"/>
</dbReference>
<comment type="similarity">
    <text evidence="2 16">Belongs to the cation transport ATPase (P-type) (TC 3.A.3) family. Type IB subfamily.</text>
</comment>
<feature type="transmembrane region" description="Helical" evidence="16">
    <location>
        <begin position="176"/>
        <end position="196"/>
    </location>
</feature>
<dbReference type="SUPFAM" id="SSF56784">
    <property type="entry name" value="HAD-like"/>
    <property type="match status" value="1"/>
</dbReference>
<dbReference type="SFLD" id="SFLDG00002">
    <property type="entry name" value="C1.7:_P-type_atpase_like"/>
    <property type="match status" value="1"/>
</dbReference>
<feature type="transmembrane region" description="Helical" evidence="16">
    <location>
        <begin position="277"/>
        <end position="296"/>
    </location>
</feature>